<sequence length="640" mass="73365">MAPSFVWKEQQHTYFKITGGGGGAGSIRHSIGAIKRLERKHSYGKLVYKYVRRCRGEVQITTPPRATRNDTPTEYMRAGLLDEMMVQPRREFGIRPRKLELNKKQNLWINEQNQELTPWYVWNNKIPITRSKSEERPPSVHTAEVAVRAFSRDLRDYLLSSTLHGLRYIGERKLTWFERFFWLAAFLCSLMCAGFFILNVYAKWRMSPMIVSINPENMVLDDLPFPAITICNVNQAKKSEAQRYIKYGASVDKKLLESLCSSQNDAEIFEDEIAESADWDYTRSFLINVTQPCSEMLTACSWGSKNMSCVDLFNAQLTDEGLCCTFNVVHREMMFRNPKSLNDLNLTFPSPAVDWTPEKGYPPDAPVDGFPWRPKGIGTSKGLTLVLNANIAEYYCASTKSAGFKILLHNPTESPKIQNLGEIYGPGIEARVTIQPRILDAQEDLQTIDVSKRLCLFSSEKELVFFRTYTLKNCEMECEARAMLDLCKCVFYYMPKNKTTRICGKADAKCYTNSTQLKPKKKACEECIPSCTEIAYSERMSTAPLHKSLVRHLARVNGNITPEYFTENMLVVHFYFEDDTFMRFTKGEIFGLTEFLSNTGGLLGLCMGFSMMSAVELLYYLTLRAFCMARHRRPKHPFTK</sequence>
<organism evidence="14 15">
    <name type="scientific">Loxostege sticticalis</name>
    <name type="common">Beet webworm moth</name>
    <dbReference type="NCBI Taxonomy" id="481309"/>
    <lineage>
        <taxon>Eukaryota</taxon>
        <taxon>Metazoa</taxon>
        <taxon>Ecdysozoa</taxon>
        <taxon>Arthropoda</taxon>
        <taxon>Hexapoda</taxon>
        <taxon>Insecta</taxon>
        <taxon>Pterygota</taxon>
        <taxon>Neoptera</taxon>
        <taxon>Endopterygota</taxon>
        <taxon>Lepidoptera</taxon>
        <taxon>Glossata</taxon>
        <taxon>Ditrysia</taxon>
        <taxon>Pyraloidea</taxon>
        <taxon>Crambidae</taxon>
        <taxon>Pyraustinae</taxon>
        <taxon>Loxostege</taxon>
    </lineage>
</organism>
<evidence type="ECO:0000256" key="8">
    <source>
        <dbReference type="ARBA" id="ARBA00023065"/>
    </source>
</evidence>
<dbReference type="PANTHER" id="PTHR11690:SF243">
    <property type="entry name" value="PICKPOCKET 12-RELATED"/>
    <property type="match status" value="1"/>
</dbReference>
<feature type="transmembrane region" description="Helical" evidence="13">
    <location>
        <begin position="180"/>
        <end position="202"/>
    </location>
</feature>
<feature type="transmembrane region" description="Helical" evidence="13">
    <location>
        <begin position="602"/>
        <end position="623"/>
    </location>
</feature>
<evidence type="ECO:0000256" key="3">
    <source>
        <dbReference type="ARBA" id="ARBA00022448"/>
    </source>
</evidence>
<evidence type="ECO:0000256" key="4">
    <source>
        <dbReference type="ARBA" id="ARBA00022461"/>
    </source>
</evidence>
<evidence type="ECO:0000256" key="7">
    <source>
        <dbReference type="ARBA" id="ARBA00023053"/>
    </source>
</evidence>
<protein>
    <recommendedName>
        <fullName evidence="16">Pickpocket protein 28</fullName>
    </recommendedName>
</protein>
<gene>
    <name evidence="14" type="ORF">ABMA27_008436</name>
</gene>
<keyword evidence="8 12" id="KW-0406">Ion transport</keyword>
<dbReference type="PRINTS" id="PR01078">
    <property type="entry name" value="AMINACHANNEL"/>
</dbReference>
<comment type="similarity">
    <text evidence="2 12">Belongs to the amiloride-sensitive sodium channel (TC 1.A.6) family.</text>
</comment>
<proteinExistence type="inferred from homology"/>
<comment type="caution">
    <text evidence="14">The sequence shown here is derived from an EMBL/GenBank/DDBJ whole genome shotgun (WGS) entry which is preliminary data.</text>
</comment>
<evidence type="ECO:0008006" key="16">
    <source>
        <dbReference type="Google" id="ProtNLM"/>
    </source>
</evidence>
<keyword evidence="7" id="KW-0915">Sodium</keyword>
<evidence type="ECO:0000256" key="13">
    <source>
        <dbReference type="SAM" id="Phobius"/>
    </source>
</evidence>
<evidence type="ECO:0000256" key="9">
    <source>
        <dbReference type="ARBA" id="ARBA00023136"/>
    </source>
</evidence>
<dbReference type="PANTHER" id="PTHR11690">
    <property type="entry name" value="AMILORIDE-SENSITIVE SODIUM CHANNEL-RELATED"/>
    <property type="match status" value="1"/>
</dbReference>
<keyword evidence="6 13" id="KW-1133">Transmembrane helix</keyword>
<evidence type="ECO:0000256" key="5">
    <source>
        <dbReference type="ARBA" id="ARBA00022692"/>
    </source>
</evidence>
<dbReference type="EMBL" id="JBEUOH010000022">
    <property type="protein sequence ID" value="KAL0867702.1"/>
    <property type="molecule type" value="Genomic_DNA"/>
</dbReference>
<dbReference type="Proteomes" id="UP001549920">
    <property type="component" value="Unassembled WGS sequence"/>
</dbReference>
<evidence type="ECO:0000313" key="15">
    <source>
        <dbReference type="Proteomes" id="UP001549920"/>
    </source>
</evidence>
<evidence type="ECO:0000256" key="10">
    <source>
        <dbReference type="ARBA" id="ARBA00023201"/>
    </source>
</evidence>
<keyword evidence="4 12" id="KW-0894">Sodium channel</keyword>
<evidence type="ECO:0000256" key="1">
    <source>
        <dbReference type="ARBA" id="ARBA00004141"/>
    </source>
</evidence>
<name>A0ABR3HBR6_LOXSC</name>
<dbReference type="Pfam" id="PF00858">
    <property type="entry name" value="ASC"/>
    <property type="match status" value="1"/>
</dbReference>
<evidence type="ECO:0000313" key="14">
    <source>
        <dbReference type="EMBL" id="KAL0867702.1"/>
    </source>
</evidence>
<reference evidence="14 15" key="1">
    <citation type="submission" date="2024-06" db="EMBL/GenBank/DDBJ databases">
        <title>A chromosome-level genome assembly of beet webworm, Loxostege sticticalis.</title>
        <authorList>
            <person name="Zhang Y."/>
        </authorList>
    </citation>
    <scope>NUCLEOTIDE SEQUENCE [LARGE SCALE GENOMIC DNA]</scope>
    <source>
        <strain evidence="14">AQ026</strain>
        <tissue evidence="14">Whole body</tissue>
    </source>
</reference>
<evidence type="ECO:0000256" key="12">
    <source>
        <dbReference type="RuleBase" id="RU000679"/>
    </source>
</evidence>
<keyword evidence="3 12" id="KW-0813">Transport</keyword>
<evidence type="ECO:0000256" key="11">
    <source>
        <dbReference type="ARBA" id="ARBA00023303"/>
    </source>
</evidence>
<accession>A0ABR3HBR6</accession>
<comment type="subcellular location">
    <subcellularLocation>
        <location evidence="1">Membrane</location>
        <topology evidence="1">Multi-pass membrane protein</topology>
    </subcellularLocation>
</comment>
<keyword evidence="10 12" id="KW-0739">Sodium transport</keyword>
<keyword evidence="5 12" id="KW-0812">Transmembrane</keyword>
<keyword evidence="15" id="KW-1185">Reference proteome</keyword>
<dbReference type="Gene3D" id="2.60.470.10">
    <property type="entry name" value="Acid-sensing ion channels like domains"/>
    <property type="match status" value="1"/>
</dbReference>
<keyword evidence="11 12" id="KW-0407">Ion channel</keyword>
<evidence type="ECO:0000256" key="6">
    <source>
        <dbReference type="ARBA" id="ARBA00022989"/>
    </source>
</evidence>
<keyword evidence="9 13" id="KW-0472">Membrane</keyword>
<evidence type="ECO:0000256" key="2">
    <source>
        <dbReference type="ARBA" id="ARBA00007193"/>
    </source>
</evidence>
<dbReference type="InterPro" id="IPR001873">
    <property type="entry name" value="ENaC"/>
</dbReference>
<dbReference type="Gene3D" id="1.10.287.770">
    <property type="entry name" value="YojJ-like"/>
    <property type="match status" value="1"/>
</dbReference>